<dbReference type="RefSeq" id="WP_236258072.1">
    <property type="nucleotide sequence ID" value="NZ_BNEK01000005.1"/>
</dbReference>
<dbReference type="Proteomes" id="UP001054854">
    <property type="component" value="Unassembled WGS sequence"/>
</dbReference>
<keyword evidence="2" id="KW-1185">Reference proteome</keyword>
<proteinExistence type="predicted"/>
<comment type="caution">
    <text evidence="1">The sequence shown here is derived from an EMBL/GenBank/DDBJ whole genome shotgun (WGS) entry which is preliminary data.</text>
</comment>
<evidence type="ECO:0000313" key="1">
    <source>
        <dbReference type="EMBL" id="GHJ30298.1"/>
    </source>
</evidence>
<gene>
    <name evidence="1" type="ORF">TPA0910_47310</name>
</gene>
<evidence type="ECO:0000313" key="2">
    <source>
        <dbReference type="Proteomes" id="UP001054854"/>
    </source>
</evidence>
<dbReference type="EMBL" id="BNEK01000005">
    <property type="protein sequence ID" value="GHJ30298.1"/>
    <property type="molecule type" value="Genomic_DNA"/>
</dbReference>
<sequence>MALTYDDIAEQQADIVRLLLHHIHAPLPDGRFIRGVLPSPAPAAEVRIVTGPQRAQRASAPDDLMAWEIPLRTIDDPEELAGPNDVLGIVRALNTGTQIFSSSRVDTVMGMTLIHVDPAQVAPVGPGDCDNAFTILRTLTYPWTEEQPDPRLRGFLLQGPDRMRLYVDHEEDTDVVAADVRPSGALTALLAALPSLIEERERMVRGDIDDPHCSRLINLVDW</sequence>
<reference evidence="1" key="1">
    <citation type="submission" date="2024-05" db="EMBL/GenBank/DDBJ databases">
        <title>Whole genome shotgun sequence of Streptomyces hygroscopicus NBRC 113678.</title>
        <authorList>
            <person name="Komaki H."/>
            <person name="Tamura T."/>
        </authorList>
    </citation>
    <scope>NUCLEOTIDE SEQUENCE</scope>
    <source>
        <strain evidence="1">N11-34</strain>
    </source>
</reference>
<organism evidence="1 2">
    <name type="scientific">Streptomyces hygroscopicus</name>
    <dbReference type="NCBI Taxonomy" id="1912"/>
    <lineage>
        <taxon>Bacteria</taxon>
        <taxon>Bacillati</taxon>
        <taxon>Actinomycetota</taxon>
        <taxon>Actinomycetes</taxon>
        <taxon>Kitasatosporales</taxon>
        <taxon>Streptomycetaceae</taxon>
        <taxon>Streptomyces</taxon>
        <taxon>Streptomyces violaceusniger group</taxon>
    </lineage>
</organism>
<name>A0ABQ3U3Y5_STRHY</name>
<accession>A0ABQ3U3Y5</accession>
<protein>
    <submittedName>
        <fullName evidence="1">Uncharacterized protein</fullName>
    </submittedName>
</protein>